<organism evidence="2 3">
    <name type="scientific">Tetraparma gracilis</name>
    <dbReference type="NCBI Taxonomy" id="2962635"/>
    <lineage>
        <taxon>Eukaryota</taxon>
        <taxon>Sar</taxon>
        <taxon>Stramenopiles</taxon>
        <taxon>Ochrophyta</taxon>
        <taxon>Bolidophyceae</taxon>
        <taxon>Parmales</taxon>
        <taxon>Triparmaceae</taxon>
        <taxon>Tetraparma</taxon>
    </lineage>
</organism>
<feature type="region of interest" description="Disordered" evidence="1">
    <location>
        <begin position="274"/>
        <end position="326"/>
    </location>
</feature>
<evidence type="ECO:0000256" key="1">
    <source>
        <dbReference type="SAM" id="MobiDB-lite"/>
    </source>
</evidence>
<dbReference type="EMBL" id="BRYB01003412">
    <property type="protein sequence ID" value="GMI36174.1"/>
    <property type="molecule type" value="Genomic_DNA"/>
</dbReference>
<accession>A0ABQ6MYI8</accession>
<evidence type="ECO:0000313" key="3">
    <source>
        <dbReference type="Proteomes" id="UP001165060"/>
    </source>
</evidence>
<protein>
    <recommendedName>
        <fullName evidence="4">RING-type domain-containing protein</fullName>
    </recommendedName>
</protein>
<name>A0ABQ6MYI8_9STRA</name>
<feature type="compositionally biased region" description="Low complexity" evidence="1">
    <location>
        <begin position="1"/>
        <end position="19"/>
    </location>
</feature>
<feature type="compositionally biased region" description="Acidic residues" evidence="1">
    <location>
        <begin position="276"/>
        <end position="294"/>
    </location>
</feature>
<dbReference type="Proteomes" id="UP001165060">
    <property type="component" value="Unassembled WGS sequence"/>
</dbReference>
<evidence type="ECO:0000313" key="2">
    <source>
        <dbReference type="EMBL" id="GMI36174.1"/>
    </source>
</evidence>
<keyword evidence="3" id="KW-1185">Reference proteome</keyword>
<gene>
    <name evidence="2" type="ORF">TeGR_g9968</name>
</gene>
<evidence type="ECO:0008006" key="4">
    <source>
        <dbReference type="Google" id="ProtNLM"/>
    </source>
</evidence>
<comment type="caution">
    <text evidence="2">The sequence shown here is derived from an EMBL/GenBank/DDBJ whole genome shotgun (WGS) entry which is preliminary data.</text>
</comment>
<proteinExistence type="predicted"/>
<feature type="region of interest" description="Disordered" evidence="1">
    <location>
        <begin position="1"/>
        <end position="40"/>
    </location>
</feature>
<feature type="compositionally biased region" description="Low complexity" evidence="1">
    <location>
        <begin position="298"/>
        <end position="309"/>
    </location>
</feature>
<reference evidence="2 3" key="1">
    <citation type="journal article" date="2023" name="Commun. Biol.">
        <title>Genome analysis of Parmales, the sister group of diatoms, reveals the evolutionary specialization of diatoms from phago-mixotrophs to photoautotrophs.</title>
        <authorList>
            <person name="Ban H."/>
            <person name="Sato S."/>
            <person name="Yoshikawa S."/>
            <person name="Yamada K."/>
            <person name="Nakamura Y."/>
            <person name="Ichinomiya M."/>
            <person name="Sato N."/>
            <person name="Blanc-Mathieu R."/>
            <person name="Endo H."/>
            <person name="Kuwata A."/>
            <person name="Ogata H."/>
        </authorList>
    </citation>
    <scope>NUCLEOTIDE SEQUENCE [LARGE SCALE GENOMIC DNA]</scope>
</reference>
<sequence length="326" mass="34548">MGSIVSSPSISTPQSASPTRLVAGSLDRHPPDANPNRIIGDGVDSRANAESGFEDGVPVDDTGEDVVAAAVMRATADPLPLGPGDWQGLGEDGEPLHLPVIYGLGHAWPHIARASSLGSWGVGASYEIEATSCERSVCRICYEDVRASPAHSKILRCGVCVDVSYHARCAGEEWAARCVQCECETMRVMSRAEVMALGGPKALVDPDPTPYLFPAPAPASAPALALAPAPAPALYPSLADAAANFVPAPTYVRFRENESHASSVICPQKKWLEAKADEEEDAEEEDAEEEDAEEKGEGWAWAWAWLGEAPPDETKSPPGWSPAQEK</sequence>